<dbReference type="InterPro" id="IPR004232">
    <property type="entry name" value="CN_Hdrtase_a/SCN_Hdrlase_g"/>
</dbReference>
<dbReference type="EMBL" id="JACNJD010000203">
    <property type="protein sequence ID" value="MBC8177352.1"/>
    <property type="molecule type" value="Genomic_DNA"/>
</dbReference>
<comment type="caution">
    <text evidence="3">The sequence shown here is derived from an EMBL/GenBank/DDBJ whole genome shotgun (WGS) entry which is preliminary data.</text>
</comment>
<dbReference type="InterPro" id="IPR036648">
    <property type="entry name" value="CN_Hdrase_a/SCN_Hdrase_g_sf"/>
</dbReference>
<name>A0A8J6T4D3_9DELT</name>
<gene>
    <name evidence="3" type="ORF">H8E19_08085</name>
</gene>
<evidence type="ECO:0000259" key="2">
    <source>
        <dbReference type="Pfam" id="PF02979"/>
    </source>
</evidence>
<dbReference type="NCBIfam" id="TIGR03793">
    <property type="entry name" value="leader_NHLP"/>
    <property type="match status" value="1"/>
</dbReference>
<accession>A0A8J6T4D3</accession>
<dbReference type="Proteomes" id="UP000650524">
    <property type="component" value="Unassembled WGS sequence"/>
</dbReference>
<dbReference type="GO" id="GO:0003824">
    <property type="term" value="F:catalytic activity"/>
    <property type="evidence" value="ECO:0007669"/>
    <property type="project" value="InterPro"/>
</dbReference>
<dbReference type="Pfam" id="PF02979">
    <property type="entry name" value="NHase_alpha"/>
    <property type="match status" value="1"/>
</dbReference>
<organism evidence="3 4">
    <name type="scientific">Candidatus Desulfacyla euxinica</name>
    <dbReference type="NCBI Taxonomy" id="2841693"/>
    <lineage>
        <taxon>Bacteria</taxon>
        <taxon>Deltaproteobacteria</taxon>
        <taxon>Candidatus Desulfacyla</taxon>
    </lineage>
</organism>
<evidence type="ECO:0000256" key="1">
    <source>
        <dbReference type="ARBA" id="ARBA00022723"/>
    </source>
</evidence>
<dbReference type="AlphaFoldDB" id="A0A8J6T4D3"/>
<dbReference type="SUPFAM" id="SSF56209">
    <property type="entry name" value="Nitrile hydratase alpha chain"/>
    <property type="match status" value="1"/>
</dbReference>
<feature type="domain" description="Nitrile hydratase alpha/Thiocyanate hydrolase gamma" evidence="2">
    <location>
        <begin position="29"/>
        <end position="77"/>
    </location>
</feature>
<dbReference type="Gene3D" id="3.90.330.10">
    <property type="entry name" value="Nitrile hydratase alpha /Thiocyanate hydrolase gamma"/>
    <property type="match status" value="1"/>
</dbReference>
<sequence length="96" mass="10868">MKRQELQEVWIDMIQKAWSDATFKKGLLANPKDVFKEYGVDIPDGQEINVVENTVKLSHFVLPRPPDGELSESDLKAVAGGVFNSTWVNTFNTTWT</sequence>
<evidence type="ECO:0000313" key="4">
    <source>
        <dbReference type="Proteomes" id="UP000650524"/>
    </source>
</evidence>
<keyword evidence="1" id="KW-0479">Metal-binding</keyword>
<evidence type="ECO:0000313" key="3">
    <source>
        <dbReference type="EMBL" id="MBC8177352.1"/>
    </source>
</evidence>
<proteinExistence type="predicted"/>
<dbReference type="InterPro" id="IPR022513">
    <property type="entry name" value="TOMM_pelo"/>
</dbReference>
<reference evidence="3 4" key="1">
    <citation type="submission" date="2020-08" db="EMBL/GenBank/DDBJ databases">
        <title>Bridging the membrane lipid divide: bacteria of the FCB group superphylum have the potential to synthesize archaeal ether lipids.</title>
        <authorList>
            <person name="Villanueva L."/>
            <person name="Von Meijenfeldt F.A.B."/>
            <person name="Westbye A.B."/>
            <person name="Yadav S."/>
            <person name="Hopmans E.C."/>
            <person name="Dutilh B.E."/>
            <person name="Sinninghe Damste J.S."/>
        </authorList>
    </citation>
    <scope>NUCLEOTIDE SEQUENCE [LARGE SCALE GENOMIC DNA]</scope>
    <source>
        <strain evidence="3">NIOZ-UU27</strain>
    </source>
</reference>
<protein>
    <submittedName>
        <fullName evidence="3">NHLP leader peptide family natural product</fullName>
    </submittedName>
</protein>
<dbReference type="GO" id="GO:0046914">
    <property type="term" value="F:transition metal ion binding"/>
    <property type="evidence" value="ECO:0007669"/>
    <property type="project" value="InterPro"/>
</dbReference>